<dbReference type="GO" id="GO:0019202">
    <property type="term" value="F:amino acid kinase activity"/>
    <property type="evidence" value="ECO:0007669"/>
    <property type="project" value="TreeGrafter"/>
</dbReference>
<dbReference type="RefSeq" id="WP_173061988.1">
    <property type="nucleotide sequence ID" value="NZ_BAABGO010000097.1"/>
</dbReference>
<keyword evidence="4" id="KW-1185">Reference proteome</keyword>
<proteinExistence type="inferred from homology"/>
<evidence type="ECO:0000259" key="2">
    <source>
        <dbReference type="Pfam" id="PF01636"/>
    </source>
</evidence>
<evidence type="ECO:0000256" key="1">
    <source>
        <dbReference type="ARBA" id="ARBA00038240"/>
    </source>
</evidence>
<feature type="domain" description="Aminoglycoside phosphotransferase" evidence="2">
    <location>
        <begin position="23"/>
        <end position="227"/>
    </location>
</feature>
<evidence type="ECO:0000313" key="3">
    <source>
        <dbReference type="EMBL" id="GFJ82019.1"/>
    </source>
</evidence>
<dbReference type="SUPFAM" id="SSF56112">
    <property type="entry name" value="Protein kinase-like (PK-like)"/>
    <property type="match status" value="1"/>
</dbReference>
<dbReference type="PANTHER" id="PTHR21064">
    <property type="entry name" value="AMINOGLYCOSIDE PHOSPHOTRANSFERASE DOMAIN-CONTAINING PROTEIN-RELATED"/>
    <property type="match status" value="1"/>
</dbReference>
<dbReference type="Proteomes" id="UP000482800">
    <property type="component" value="Unassembled WGS sequence"/>
</dbReference>
<dbReference type="InterPro" id="IPR011009">
    <property type="entry name" value="Kinase-like_dom_sf"/>
</dbReference>
<accession>A0A6V8KIR6</accession>
<dbReference type="EMBL" id="BLPF01000002">
    <property type="protein sequence ID" value="GFJ82019.1"/>
    <property type="molecule type" value="Genomic_DNA"/>
</dbReference>
<reference evidence="3 4" key="1">
    <citation type="submission" date="2020-03" db="EMBL/GenBank/DDBJ databases">
        <title>Whole genome shotgun sequence of Phytohabitans houttuyneae NBRC 108639.</title>
        <authorList>
            <person name="Komaki H."/>
            <person name="Tamura T."/>
        </authorList>
    </citation>
    <scope>NUCLEOTIDE SEQUENCE [LARGE SCALE GENOMIC DNA]</scope>
    <source>
        <strain evidence="3 4">NBRC 108639</strain>
    </source>
</reference>
<dbReference type="AlphaFoldDB" id="A0A6V8KIR6"/>
<dbReference type="Pfam" id="PF01636">
    <property type="entry name" value="APH"/>
    <property type="match status" value="1"/>
</dbReference>
<gene>
    <name evidence="3" type="ORF">Phou_061990</name>
</gene>
<comment type="similarity">
    <text evidence="1">Belongs to the pseudomonas-type ThrB family.</text>
</comment>
<protein>
    <recommendedName>
        <fullName evidence="2">Aminoglycoside phosphotransferase domain-containing protein</fullName>
    </recommendedName>
</protein>
<dbReference type="InterPro" id="IPR002575">
    <property type="entry name" value="Aminoglycoside_PTrfase"/>
</dbReference>
<sequence>MADDGAVSKALADVYGLAGVGLQRVLSGVATVNFVADADHGRRVFVKAYQPGADLVKERAAIELSEFAAARGVPTARVLRSERGEVLHMGELAAISVWEFVAGQSGEDVGLSQSQMIAVGSVVGHLHRILSVHPAAPRRPETGTLCDLGKAARKLERVLRELSRGTALDSDFRAWATEVLLWRQALLPRLATMLEHLPALTSQVVHGDLAVPNVLFHDGQVAAVIDFRPPLPRAVAWEVSRLGCDPRTVLRGDDWVRGFAGLATAYREENPQLPDGDLVAAVRAWVCYSGASIYPFDDLVDRRALLPESLQRYAMDRHHALVAVLERLDEAEAVLRELVGLTRR</sequence>
<evidence type="ECO:0000313" key="4">
    <source>
        <dbReference type="Proteomes" id="UP000482800"/>
    </source>
</evidence>
<dbReference type="InterPro" id="IPR050249">
    <property type="entry name" value="Pseudomonas-type_ThrB"/>
</dbReference>
<reference evidence="3 4" key="2">
    <citation type="submission" date="2020-03" db="EMBL/GenBank/DDBJ databases">
        <authorList>
            <person name="Ichikawa N."/>
            <person name="Kimura A."/>
            <person name="Kitahashi Y."/>
            <person name="Uohara A."/>
        </authorList>
    </citation>
    <scope>NUCLEOTIDE SEQUENCE [LARGE SCALE GENOMIC DNA]</scope>
    <source>
        <strain evidence="3 4">NBRC 108639</strain>
    </source>
</reference>
<name>A0A6V8KIR6_9ACTN</name>
<dbReference type="Gene3D" id="3.90.1200.10">
    <property type="match status" value="1"/>
</dbReference>
<dbReference type="PANTHER" id="PTHR21064:SF6">
    <property type="entry name" value="AMINOGLYCOSIDE PHOSPHOTRANSFERASE DOMAIN-CONTAINING PROTEIN"/>
    <property type="match status" value="1"/>
</dbReference>
<organism evidence="3 4">
    <name type="scientific">Phytohabitans houttuyneae</name>
    <dbReference type="NCBI Taxonomy" id="1076126"/>
    <lineage>
        <taxon>Bacteria</taxon>
        <taxon>Bacillati</taxon>
        <taxon>Actinomycetota</taxon>
        <taxon>Actinomycetes</taxon>
        <taxon>Micromonosporales</taxon>
        <taxon>Micromonosporaceae</taxon>
    </lineage>
</organism>
<comment type="caution">
    <text evidence="3">The sequence shown here is derived from an EMBL/GenBank/DDBJ whole genome shotgun (WGS) entry which is preliminary data.</text>
</comment>